<comment type="caution">
    <text evidence="3">The sequence shown here is derived from an EMBL/GenBank/DDBJ whole genome shotgun (WGS) entry which is preliminary data.</text>
</comment>
<dbReference type="GO" id="GO:0016787">
    <property type="term" value="F:hydrolase activity"/>
    <property type="evidence" value="ECO:0007669"/>
    <property type="project" value="UniProtKB-KW"/>
</dbReference>
<gene>
    <name evidence="3" type="ORF">RM543_08700</name>
</gene>
<dbReference type="CDD" id="cd12797">
    <property type="entry name" value="M23_peptidase"/>
    <property type="match status" value="1"/>
</dbReference>
<dbReference type="InterPro" id="IPR011055">
    <property type="entry name" value="Dup_hybrid_motif"/>
</dbReference>
<name>A0ABU3DGD8_9RHOB</name>
<dbReference type="EMBL" id="JAVRHL010000002">
    <property type="protein sequence ID" value="MDT0682764.1"/>
    <property type="molecule type" value="Genomic_DNA"/>
</dbReference>
<dbReference type="EC" id="3.4.-.-" evidence="3"/>
<evidence type="ECO:0000313" key="3">
    <source>
        <dbReference type="EMBL" id="MDT0682764.1"/>
    </source>
</evidence>
<dbReference type="PANTHER" id="PTHR21666">
    <property type="entry name" value="PEPTIDASE-RELATED"/>
    <property type="match status" value="1"/>
</dbReference>
<dbReference type="Pfam" id="PF01551">
    <property type="entry name" value="Peptidase_M23"/>
    <property type="match status" value="1"/>
</dbReference>
<proteinExistence type="predicted"/>
<accession>A0ABU3DGD8</accession>
<keyword evidence="3" id="KW-0378">Hydrolase</keyword>
<evidence type="ECO:0000256" key="1">
    <source>
        <dbReference type="SAM" id="SignalP"/>
    </source>
</evidence>
<keyword evidence="1" id="KW-0732">Signal</keyword>
<organism evidence="3 4">
    <name type="scientific">Tropicimonas omnivorans</name>
    <dbReference type="NCBI Taxonomy" id="3075590"/>
    <lineage>
        <taxon>Bacteria</taxon>
        <taxon>Pseudomonadati</taxon>
        <taxon>Pseudomonadota</taxon>
        <taxon>Alphaproteobacteria</taxon>
        <taxon>Rhodobacterales</taxon>
        <taxon>Roseobacteraceae</taxon>
        <taxon>Tropicimonas</taxon>
    </lineage>
</organism>
<evidence type="ECO:0000313" key="4">
    <source>
        <dbReference type="Proteomes" id="UP001265259"/>
    </source>
</evidence>
<reference evidence="3 4" key="1">
    <citation type="submission" date="2023-09" db="EMBL/GenBank/DDBJ databases">
        <authorList>
            <person name="Rey-Velasco X."/>
        </authorList>
    </citation>
    <scope>NUCLEOTIDE SEQUENCE [LARGE SCALE GENOMIC DNA]</scope>
    <source>
        <strain evidence="3 4">F158</strain>
    </source>
</reference>
<dbReference type="PANTHER" id="PTHR21666:SF270">
    <property type="entry name" value="MUREIN HYDROLASE ACTIVATOR ENVC"/>
    <property type="match status" value="1"/>
</dbReference>
<dbReference type="RefSeq" id="WP_311690629.1">
    <property type="nucleotide sequence ID" value="NZ_JAVRHL010000002.1"/>
</dbReference>
<evidence type="ECO:0000259" key="2">
    <source>
        <dbReference type="Pfam" id="PF01551"/>
    </source>
</evidence>
<keyword evidence="4" id="KW-1185">Reference proteome</keyword>
<dbReference type="Gene3D" id="2.70.70.10">
    <property type="entry name" value="Glucose Permease (Domain IIA)"/>
    <property type="match status" value="1"/>
</dbReference>
<feature type="chain" id="PRO_5045411471" evidence="1">
    <location>
        <begin position="23"/>
        <end position="327"/>
    </location>
</feature>
<dbReference type="InterPro" id="IPR050570">
    <property type="entry name" value="Cell_wall_metabolism_enzyme"/>
</dbReference>
<dbReference type="InterPro" id="IPR016047">
    <property type="entry name" value="M23ase_b-sheet_dom"/>
</dbReference>
<protein>
    <submittedName>
        <fullName evidence="3">M23 family metallopeptidase</fullName>
        <ecNumber evidence="3">3.4.-.-</ecNumber>
    </submittedName>
</protein>
<feature type="domain" description="M23ase beta-sheet core" evidence="2">
    <location>
        <begin position="198"/>
        <end position="288"/>
    </location>
</feature>
<sequence length="327" mass="34694">MVGLSRLGAAASLCLAAAPAIAEEQAGARFADAFLAGDVGVLWAAMTAEMKDAVHSREAFEEIRAEILAELGREVAVRAEITTHEGGFEIYRRIGRWSGTDQPVEMRITFDAAGTIAGFWVRPQAVAAESRFLDYRTKADLHLSVSGEWYVVWGGRSVEENYHAVDPAQRFAMDLLVLEDGESFAGDPDDLASYHCWGREIHAPAAGRIVRAVGDLPDQPIGETDATQPAGNHVVIDFGAGEFGILAHLQEGSVAVAEGEAVGAGDLLGLCGNSGNTTEPHLHFHLQTTPILGDGEGLPAQFLGYVADGRDVAHGEPVRGQSVSPAE</sequence>
<dbReference type="Proteomes" id="UP001265259">
    <property type="component" value="Unassembled WGS sequence"/>
</dbReference>
<dbReference type="SUPFAM" id="SSF51261">
    <property type="entry name" value="Duplicated hybrid motif"/>
    <property type="match status" value="1"/>
</dbReference>
<feature type="signal peptide" evidence="1">
    <location>
        <begin position="1"/>
        <end position="22"/>
    </location>
</feature>